<dbReference type="Proteomes" id="UP000195437">
    <property type="component" value="Chromosome"/>
</dbReference>
<evidence type="ECO:0000256" key="2">
    <source>
        <dbReference type="ARBA" id="ARBA00022475"/>
    </source>
</evidence>
<evidence type="ECO:0000313" key="10">
    <source>
        <dbReference type="Proteomes" id="UP000195437"/>
    </source>
</evidence>
<dbReference type="GO" id="GO:0005886">
    <property type="term" value="C:plasma membrane"/>
    <property type="evidence" value="ECO:0007669"/>
    <property type="project" value="UniProtKB-SubCell"/>
</dbReference>
<gene>
    <name evidence="9" type="ORF">CBW65_15945</name>
</gene>
<keyword evidence="4 7" id="KW-1133">Transmembrane helix</keyword>
<reference evidence="10" key="1">
    <citation type="submission" date="2017-05" db="EMBL/GenBank/DDBJ databases">
        <authorList>
            <person name="Sung H."/>
        </authorList>
    </citation>
    <scope>NUCLEOTIDE SEQUENCE [LARGE SCALE GENOMIC DNA]</scope>
    <source>
        <strain evidence="10">AR23208</strain>
    </source>
</reference>
<feature type="transmembrane region" description="Helical" evidence="7">
    <location>
        <begin position="296"/>
        <end position="316"/>
    </location>
</feature>
<keyword evidence="3 7" id="KW-0812">Transmembrane</keyword>
<dbReference type="InterPro" id="IPR003838">
    <property type="entry name" value="ABC3_permease_C"/>
</dbReference>
<dbReference type="KEGG" id="tum:CBW65_15945"/>
<accession>A0A1Y0IS84</accession>
<evidence type="ECO:0000256" key="5">
    <source>
        <dbReference type="ARBA" id="ARBA00023136"/>
    </source>
</evidence>
<evidence type="ECO:0000313" key="9">
    <source>
        <dbReference type="EMBL" id="ARU62315.1"/>
    </source>
</evidence>
<keyword evidence="10" id="KW-1185">Reference proteome</keyword>
<evidence type="ECO:0000259" key="8">
    <source>
        <dbReference type="Pfam" id="PF02687"/>
    </source>
</evidence>
<evidence type="ECO:0000256" key="6">
    <source>
        <dbReference type="ARBA" id="ARBA00038076"/>
    </source>
</evidence>
<name>A0A1Y0IS84_9BACL</name>
<keyword evidence="2" id="KW-1003">Cell membrane</keyword>
<feature type="transmembrane region" description="Helical" evidence="7">
    <location>
        <begin position="336"/>
        <end position="355"/>
    </location>
</feature>
<keyword evidence="5 7" id="KW-0472">Membrane</keyword>
<evidence type="ECO:0000256" key="7">
    <source>
        <dbReference type="SAM" id="Phobius"/>
    </source>
</evidence>
<evidence type="ECO:0000256" key="3">
    <source>
        <dbReference type="ARBA" id="ARBA00022692"/>
    </source>
</evidence>
<dbReference type="RefSeq" id="WP_087457677.1">
    <property type="nucleotide sequence ID" value="NZ_CP021434.1"/>
</dbReference>
<proteinExistence type="inferred from homology"/>
<dbReference type="Pfam" id="PF02687">
    <property type="entry name" value="FtsX"/>
    <property type="match status" value="1"/>
</dbReference>
<evidence type="ECO:0000256" key="1">
    <source>
        <dbReference type="ARBA" id="ARBA00004651"/>
    </source>
</evidence>
<dbReference type="PANTHER" id="PTHR30572:SF4">
    <property type="entry name" value="ABC TRANSPORTER PERMEASE YTRF"/>
    <property type="match status" value="1"/>
</dbReference>
<feature type="transmembrane region" description="Helical" evidence="7">
    <location>
        <begin position="246"/>
        <end position="270"/>
    </location>
</feature>
<comment type="similarity">
    <text evidence="6">Belongs to the ABC-4 integral membrane protein family.</text>
</comment>
<sequence length="369" mass="40967">MWQYDVQQGYRSVVRHKLLSVLVTLSLLAGLSLPAVNFGLFSEAYDQLMKRFFIGDNLYRAELNAAPSLLYDQVEPTRQQLAKLTGVTTAVIEGNALFTVGSDTAISQLPITWATKELLTLRGIDQDLQASLFQGPDRLLLTPRYAKILFPPEVDPVGQDVFIGGEAFTVAGLLPHDGMFPVIDAAHGAMGSRYSVAMEIVIQTTGDPQPVLSEAERVLSQLNPEFRWHPYEDFIDEQMSNHYGSLLISLVLCALLLLFTLLNTVAFLIYKYEKEQQKWAIAYTFGATHENLKRQVYTETLICSLAALCLLMPVLWSLQKLLGRFGLGISLSPAVFGGLILMTAITAGMLGWLALRRIKRSQLLQALRG</sequence>
<feature type="domain" description="ABC3 transporter permease C-terminal" evidence="8">
    <location>
        <begin position="251"/>
        <end position="362"/>
    </location>
</feature>
<comment type="subcellular location">
    <subcellularLocation>
        <location evidence="1">Cell membrane</location>
        <topology evidence="1">Multi-pass membrane protein</topology>
    </subcellularLocation>
</comment>
<protein>
    <recommendedName>
        <fullName evidence="8">ABC3 transporter permease C-terminal domain-containing protein</fullName>
    </recommendedName>
</protein>
<dbReference type="AlphaFoldDB" id="A0A1Y0IS84"/>
<dbReference type="EMBL" id="CP021434">
    <property type="protein sequence ID" value="ARU62315.1"/>
    <property type="molecule type" value="Genomic_DNA"/>
</dbReference>
<evidence type="ECO:0000256" key="4">
    <source>
        <dbReference type="ARBA" id="ARBA00022989"/>
    </source>
</evidence>
<dbReference type="GO" id="GO:0022857">
    <property type="term" value="F:transmembrane transporter activity"/>
    <property type="evidence" value="ECO:0007669"/>
    <property type="project" value="TreeGrafter"/>
</dbReference>
<dbReference type="InterPro" id="IPR050250">
    <property type="entry name" value="Macrolide_Exporter_MacB"/>
</dbReference>
<organism evidence="9 10">
    <name type="scientific">Tumebacillus avium</name>
    <dbReference type="NCBI Taxonomy" id="1903704"/>
    <lineage>
        <taxon>Bacteria</taxon>
        <taxon>Bacillati</taxon>
        <taxon>Bacillota</taxon>
        <taxon>Bacilli</taxon>
        <taxon>Bacillales</taxon>
        <taxon>Alicyclobacillaceae</taxon>
        <taxon>Tumebacillus</taxon>
    </lineage>
</organism>
<dbReference type="OrthoDB" id="2380921at2"/>
<dbReference type="PANTHER" id="PTHR30572">
    <property type="entry name" value="MEMBRANE COMPONENT OF TRANSPORTER-RELATED"/>
    <property type="match status" value="1"/>
</dbReference>